<sequence>MDHLFDTEKMTKTIRKAKRRATWKIILITLIVLIIAFAVGKKGNDKLSDFFASWERNVFDNRQKISGTTNFIGVRSNFNGFLGGETQYKTYKWIEGKIVPTGEGRYGYGVGAEHVMPRGSGYAAAFFQSYDEKSAEHVSYTELGYREMVFFYPFGQYQKMRNDLALLPEIRDDKVMEMALSFNRGFSVQEALDKLPKDVRTTWLWVKDVDEALTEDYTGKTFSTNAGGKQTKGNPYLLLRPAQTAYGFSLFDYNNQPIDNAAEQFVGAINQGTQLHFDMKRKLAWQFVQAVSGNMDANKARQEEYRRLAQKIGGTDGLAVNDLVIYGAIVTGDKQQLASLKGLDFIKASSLGVIVDKY</sequence>
<dbReference type="Proteomes" id="UP001065593">
    <property type="component" value="Unassembled WGS sequence"/>
</dbReference>
<proteinExistence type="predicted"/>
<feature type="domain" description="Sigma factor regulator C-terminal" evidence="2">
    <location>
        <begin position="169"/>
        <end position="353"/>
    </location>
</feature>
<dbReference type="EMBL" id="BRZA01000008">
    <property type="protein sequence ID" value="GLC90309.1"/>
    <property type="molecule type" value="Genomic_DNA"/>
</dbReference>
<dbReference type="RefSeq" id="WP_264990222.1">
    <property type="nucleotide sequence ID" value="NZ_BRZA01000008.1"/>
</dbReference>
<comment type="caution">
    <text evidence="3">The sequence shown here is derived from an EMBL/GenBank/DDBJ whole genome shotgun (WGS) entry which is preliminary data.</text>
</comment>
<protein>
    <recommendedName>
        <fullName evidence="2">Sigma factor regulator C-terminal domain-containing protein</fullName>
    </recommendedName>
</protein>
<evidence type="ECO:0000313" key="4">
    <source>
        <dbReference type="Proteomes" id="UP001065593"/>
    </source>
</evidence>
<dbReference type="InterPro" id="IPR025672">
    <property type="entry name" value="Sigma_reg_C_dom"/>
</dbReference>
<evidence type="ECO:0000256" key="1">
    <source>
        <dbReference type="SAM" id="Phobius"/>
    </source>
</evidence>
<name>A0ABQ5NPN6_9BACI</name>
<reference evidence="3" key="1">
    <citation type="submission" date="2022-08" db="EMBL/GenBank/DDBJ databases">
        <title>Draft genome sequence of Lysinibacillus sp. strain KH24.</title>
        <authorList>
            <person name="Kanbe H."/>
            <person name="Itoh H."/>
        </authorList>
    </citation>
    <scope>NUCLEOTIDE SEQUENCE</scope>
    <source>
        <strain evidence="3">KH24</strain>
    </source>
</reference>
<gene>
    <name evidence="3" type="ORF">LYSBPC_34360</name>
</gene>
<keyword evidence="1" id="KW-1133">Transmembrane helix</keyword>
<evidence type="ECO:0000313" key="3">
    <source>
        <dbReference type="EMBL" id="GLC90309.1"/>
    </source>
</evidence>
<keyword evidence="1" id="KW-0472">Membrane</keyword>
<accession>A0ABQ5NPN6</accession>
<evidence type="ECO:0000259" key="2">
    <source>
        <dbReference type="Pfam" id="PF13791"/>
    </source>
</evidence>
<feature type="transmembrane region" description="Helical" evidence="1">
    <location>
        <begin position="21"/>
        <end position="40"/>
    </location>
</feature>
<dbReference type="Pfam" id="PF13791">
    <property type="entry name" value="Sigma_reg_C"/>
    <property type="match status" value="1"/>
</dbReference>
<organism evidence="3 4">
    <name type="scientific">Lysinibacillus piscis</name>
    <dbReference type="NCBI Taxonomy" id="2518931"/>
    <lineage>
        <taxon>Bacteria</taxon>
        <taxon>Bacillati</taxon>
        <taxon>Bacillota</taxon>
        <taxon>Bacilli</taxon>
        <taxon>Bacillales</taxon>
        <taxon>Bacillaceae</taxon>
        <taxon>Lysinibacillus</taxon>
    </lineage>
</organism>
<keyword evidence="4" id="KW-1185">Reference proteome</keyword>
<keyword evidence="1" id="KW-0812">Transmembrane</keyword>